<sequence>MLGKVKQWLGIEGVKLELILPEDFDPRQGVLQGTIRLMSKNPQTVTAIKLAIIEKYSRGRDAEVLVDEYELGTEIIRDTIEVPGDGVEVDYPFTVRFTPMTSEVDDFGNRNILFRGLAWVARKTRNAVSEYRIEAEAVVRGVGLNPFDKKVLGE</sequence>
<proteinExistence type="predicted"/>
<evidence type="ECO:0000313" key="2">
    <source>
        <dbReference type="Proteomes" id="UP000199021"/>
    </source>
</evidence>
<keyword evidence="2" id="KW-1185">Reference proteome</keyword>
<reference evidence="2" key="1">
    <citation type="submission" date="2016-10" db="EMBL/GenBank/DDBJ databases">
        <authorList>
            <person name="Varghese N."/>
            <person name="Submissions S."/>
        </authorList>
    </citation>
    <scope>NUCLEOTIDE SEQUENCE [LARGE SCALE GENOMIC DNA]</scope>
    <source>
        <strain evidence="2">DSM 24740</strain>
    </source>
</reference>
<dbReference type="EMBL" id="FOFB01000005">
    <property type="protein sequence ID" value="SEQ05068.1"/>
    <property type="molecule type" value="Genomic_DNA"/>
</dbReference>
<organism evidence="1 2">
    <name type="scientific">Neolewinella agarilytica</name>
    <dbReference type="NCBI Taxonomy" id="478744"/>
    <lineage>
        <taxon>Bacteria</taxon>
        <taxon>Pseudomonadati</taxon>
        <taxon>Bacteroidota</taxon>
        <taxon>Saprospiria</taxon>
        <taxon>Saprospirales</taxon>
        <taxon>Lewinellaceae</taxon>
        <taxon>Neolewinella</taxon>
    </lineage>
</organism>
<name>A0A1H9CWX9_9BACT</name>
<gene>
    <name evidence="1" type="ORF">SAMN05444359_10529</name>
</gene>
<dbReference type="InParanoid" id="A0A1H9CWX9"/>
<dbReference type="AlphaFoldDB" id="A0A1H9CWX9"/>
<dbReference type="RefSeq" id="WP_245748449.1">
    <property type="nucleotide sequence ID" value="NZ_FOFB01000005.1"/>
</dbReference>
<dbReference type="Proteomes" id="UP000199021">
    <property type="component" value="Unassembled WGS sequence"/>
</dbReference>
<protein>
    <submittedName>
        <fullName evidence="1">Uncharacterized protein</fullName>
    </submittedName>
</protein>
<accession>A0A1H9CWX9</accession>
<evidence type="ECO:0000313" key="1">
    <source>
        <dbReference type="EMBL" id="SEQ05068.1"/>
    </source>
</evidence>
<dbReference type="STRING" id="478744.SAMN05444359_10529"/>